<dbReference type="GO" id="GO:0005576">
    <property type="term" value="C:extracellular region"/>
    <property type="evidence" value="ECO:0007669"/>
    <property type="project" value="UniProtKB-SubCell"/>
</dbReference>
<feature type="region of interest" description="Disordered" evidence="4">
    <location>
        <begin position="31"/>
        <end position="53"/>
    </location>
</feature>
<sequence length="104" mass="11646">MVSRGHMMCVMALMLLLSVTCPVTSQINFSPTWGTGKRSGRGDSPGPIPLVQSNSDNCWTQNDLRIVSQLAQMIKHEAERLSGCMQTGQPMPPYKEKRQFRYSD</sequence>
<evidence type="ECO:0000313" key="7">
    <source>
        <dbReference type="Proteomes" id="UP001374579"/>
    </source>
</evidence>
<keyword evidence="7" id="KW-1185">Reference proteome</keyword>
<accession>A0AAN9BWC6</accession>
<proteinExistence type="predicted"/>
<evidence type="ECO:0008006" key="8">
    <source>
        <dbReference type="Google" id="ProtNLM"/>
    </source>
</evidence>
<protein>
    <recommendedName>
        <fullName evidence="8">Adipokinetic hormone</fullName>
    </recommendedName>
</protein>
<dbReference type="Proteomes" id="UP001374579">
    <property type="component" value="Unassembled WGS sequence"/>
</dbReference>
<evidence type="ECO:0000256" key="3">
    <source>
        <dbReference type="ARBA" id="ARBA00022729"/>
    </source>
</evidence>
<keyword evidence="2" id="KW-0964">Secreted</keyword>
<feature type="signal peptide" evidence="5">
    <location>
        <begin position="1"/>
        <end position="25"/>
    </location>
</feature>
<dbReference type="InterPro" id="IPR010475">
    <property type="entry name" value="AKH/RPCH_hormone"/>
</dbReference>
<evidence type="ECO:0000256" key="1">
    <source>
        <dbReference type="ARBA" id="ARBA00004613"/>
    </source>
</evidence>
<dbReference type="AlphaFoldDB" id="A0AAN9BWC6"/>
<comment type="caution">
    <text evidence="6">The sequence shown here is derived from an EMBL/GenBank/DDBJ whole genome shotgun (WGS) entry which is preliminary data.</text>
</comment>
<feature type="chain" id="PRO_5042958143" description="Adipokinetic hormone" evidence="5">
    <location>
        <begin position="26"/>
        <end position="104"/>
    </location>
</feature>
<evidence type="ECO:0000256" key="2">
    <source>
        <dbReference type="ARBA" id="ARBA00022525"/>
    </source>
</evidence>
<dbReference type="Pfam" id="PF06377">
    <property type="entry name" value="Adipokin_hormo"/>
    <property type="match status" value="1"/>
</dbReference>
<dbReference type="GO" id="GO:0005179">
    <property type="term" value="F:hormone activity"/>
    <property type="evidence" value="ECO:0007669"/>
    <property type="project" value="InterPro"/>
</dbReference>
<comment type="subcellular location">
    <subcellularLocation>
        <location evidence="1">Secreted</location>
    </subcellularLocation>
</comment>
<evidence type="ECO:0000256" key="5">
    <source>
        <dbReference type="SAM" id="SignalP"/>
    </source>
</evidence>
<feature type="region of interest" description="Disordered" evidence="4">
    <location>
        <begin position="84"/>
        <end position="104"/>
    </location>
</feature>
<organism evidence="6 7">
    <name type="scientific">Littorina saxatilis</name>
    <dbReference type="NCBI Taxonomy" id="31220"/>
    <lineage>
        <taxon>Eukaryota</taxon>
        <taxon>Metazoa</taxon>
        <taxon>Spiralia</taxon>
        <taxon>Lophotrochozoa</taxon>
        <taxon>Mollusca</taxon>
        <taxon>Gastropoda</taxon>
        <taxon>Caenogastropoda</taxon>
        <taxon>Littorinimorpha</taxon>
        <taxon>Littorinoidea</taxon>
        <taxon>Littorinidae</taxon>
        <taxon>Littorina</taxon>
    </lineage>
</organism>
<dbReference type="EMBL" id="JBAMIC010000003">
    <property type="protein sequence ID" value="KAK7110890.1"/>
    <property type="molecule type" value="Genomic_DNA"/>
</dbReference>
<name>A0AAN9BWC6_9CAEN</name>
<keyword evidence="3 5" id="KW-0732">Signal</keyword>
<evidence type="ECO:0000313" key="6">
    <source>
        <dbReference type="EMBL" id="KAK7110890.1"/>
    </source>
</evidence>
<reference evidence="6 7" key="1">
    <citation type="submission" date="2024-02" db="EMBL/GenBank/DDBJ databases">
        <title>Chromosome-scale genome assembly of the rough periwinkle Littorina saxatilis.</title>
        <authorList>
            <person name="De Jode A."/>
            <person name="Faria R."/>
            <person name="Formenti G."/>
            <person name="Sims Y."/>
            <person name="Smith T.P."/>
            <person name="Tracey A."/>
            <person name="Wood J.M.D."/>
            <person name="Zagrodzka Z.B."/>
            <person name="Johannesson K."/>
            <person name="Butlin R.K."/>
            <person name="Leder E.H."/>
        </authorList>
    </citation>
    <scope>NUCLEOTIDE SEQUENCE [LARGE SCALE GENOMIC DNA]</scope>
    <source>
        <strain evidence="6">Snail1</strain>
        <tissue evidence="6">Muscle</tissue>
    </source>
</reference>
<gene>
    <name evidence="6" type="ORF">V1264_014690</name>
</gene>
<evidence type="ECO:0000256" key="4">
    <source>
        <dbReference type="SAM" id="MobiDB-lite"/>
    </source>
</evidence>
<feature type="compositionally biased region" description="Basic and acidic residues" evidence="4">
    <location>
        <begin position="94"/>
        <end position="104"/>
    </location>
</feature>